<evidence type="ECO:0000313" key="2">
    <source>
        <dbReference type="EMBL" id="OJT09487.1"/>
    </source>
</evidence>
<evidence type="ECO:0000313" key="3">
    <source>
        <dbReference type="Proteomes" id="UP000184267"/>
    </source>
</evidence>
<dbReference type="OrthoDB" id="2757132at2759"/>
<reference evidence="2 3" key="1">
    <citation type="submission" date="2016-10" db="EMBL/GenBank/DDBJ databases">
        <title>Genome sequence of the basidiomycete white-rot fungus Trametes pubescens.</title>
        <authorList>
            <person name="Makela M.R."/>
            <person name="Granchi Z."/>
            <person name="Peng M."/>
            <person name="De Vries R.P."/>
            <person name="Grigoriev I."/>
            <person name="Riley R."/>
            <person name="Hilden K."/>
        </authorList>
    </citation>
    <scope>NUCLEOTIDE SEQUENCE [LARGE SCALE GENOMIC DNA]</scope>
    <source>
        <strain evidence="2 3">FBCC735</strain>
    </source>
</reference>
<gene>
    <name evidence="2" type="ORF">TRAPUB_14037</name>
</gene>
<dbReference type="OMA" id="FNICEED"/>
<dbReference type="EMBL" id="MNAD01000905">
    <property type="protein sequence ID" value="OJT09487.1"/>
    <property type="molecule type" value="Genomic_DNA"/>
</dbReference>
<name>A0A1M2VPH2_TRAPU</name>
<evidence type="ECO:0000256" key="1">
    <source>
        <dbReference type="SAM" id="MobiDB-lite"/>
    </source>
</evidence>
<dbReference type="AlphaFoldDB" id="A0A1M2VPH2"/>
<feature type="region of interest" description="Disordered" evidence="1">
    <location>
        <begin position="280"/>
        <end position="318"/>
    </location>
</feature>
<keyword evidence="3" id="KW-1185">Reference proteome</keyword>
<comment type="caution">
    <text evidence="2">The sequence shown here is derived from an EMBL/GenBank/DDBJ whole genome shotgun (WGS) entry which is preliminary data.</text>
</comment>
<protein>
    <submittedName>
        <fullName evidence="2">Uncharacterized protein</fullName>
    </submittedName>
</protein>
<proteinExistence type="predicted"/>
<accession>A0A1M2VPH2</accession>
<organism evidence="2 3">
    <name type="scientific">Trametes pubescens</name>
    <name type="common">White-rot fungus</name>
    <dbReference type="NCBI Taxonomy" id="154538"/>
    <lineage>
        <taxon>Eukaryota</taxon>
        <taxon>Fungi</taxon>
        <taxon>Dikarya</taxon>
        <taxon>Basidiomycota</taxon>
        <taxon>Agaricomycotina</taxon>
        <taxon>Agaricomycetes</taxon>
        <taxon>Polyporales</taxon>
        <taxon>Polyporaceae</taxon>
        <taxon>Trametes</taxon>
    </lineage>
</organism>
<dbReference type="Proteomes" id="UP000184267">
    <property type="component" value="Unassembled WGS sequence"/>
</dbReference>
<sequence length="318" mass="35668">MSMTYSPTFTFPDERALVSMSQTTALVSPHRDPFNICEEDPLVLRHLQKVIVDDVEYLQMSDFFAGWIWFHLVDLADRIKAASHGHLPGTSLGPVPTTLLDGACQALGLEELRLFEFLRNVQDHNPIQGRWPADVWRKAWDSVQRVGRETVSWFSRARLRTQQMNGGVRWLFDEHDLRVRVQWLALQGSTALVVHPVYGTDADAALIPYRPESPYFDMGNSCRDVIPHPIYGSGANSALATTPSHSVATLLSELNPCRAIMLHPVWSSSADHQVVPYYQGDVATPMSPPDSPITEDSEEDAVMRNASAINDENMNEDE</sequence>